<accession>A0ABX1VHF1</accession>
<gene>
    <name evidence="3" type="ORF">LzC2_34020</name>
</gene>
<feature type="region of interest" description="Disordered" evidence="1">
    <location>
        <begin position="1"/>
        <end position="37"/>
    </location>
</feature>
<feature type="domain" description="Putative restriction endonuclease" evidence="2">
    <location>
        <begin position="52"/>
        <end position="216"/>
    </location>
</feature>
<keyword evidence="4" id="KW-1185">Reference proteome</keyword>
<dbReference type="SUPFAM" id="SSF52980">
    <property type="entry name" value="Restriction endonuclease-like"/>
    <property type="match status" value="1"/>
</dbReference>
<dbReference type="PANTHER" id="PTHR35400:SF1">
    <property type="entry name" value="SLR1083 PROTEIN"/>
    <property type="match status" value="1"/>
</dbReference>
<dbReference type="EMBL" id="WTPX01000138">
    <property type="protein sequence ID" value="NNJ27300.1"/>
    <property type="molecule type" value="Genomic_DNA"/>
</dbReference>
<sequence length="256" mass="27719">MPDLLDAPPTTTAPTAPAPRVRSAVVSSPEQAALSPSPRPLRVTVEMYHAMIGAGVFDEIEGRRIELLDEELVEMAAAFPPHAVATDLTADALRSCLARGWAVRTEKPISLSRSEPEPDVSVANQGLKFWSSRHPRASDLLLIVEVSDSTLALDRTRKAAIYAAAGISPYWIVNLPERVLEVRTDPEAGVYRTLRTYREGDVVEFTLADRDFSLPVADLLPAESDEATDEAANAESRSSVVPPRPEATAGEDEPRG</sequence>
<feature type="region of interest" description="Disordered" evidence="1">
    <location>
        <begin position="223"/>
        <end position="256"/>
    </location>
</feature>
<dbReference type="CDD" id="cd06260">
    <property type="entry name" value="DUF820-like"/>
    <property type="match status" value="1"/>
</dbReference>
<comment type="caution">
    <text evidence="3">The sequence shown here is derived from an EMBL/GenBank/DDBJ whole genome shotgun (WGS) entry which is preliminary data.</text>
</comment>
<organism evidence="3 4">
    <name type="scientific">Alienimonas chondri</name>
    <dbReference type="NCBI Taxonomy" id="2681879"/>
    <lineage>
        <taxon>Bacteria</taxon>
        <taxon>Pseudomonadati</taxon>
        <taxon>Planctomycetota</taxon>
        <taxon>Planctomycetia</taxon>
        <taxon>Planctomycetales</taxon>
        <taxon>Planctomycetaceae</taxon>
        <taxon>Alienimonas</taxon>
    </lineage>
</organism>
<evidence type="ECO:0000256" key="1">
    <source>
        <dbReference type="SAM" id="MobiDB-lite"/>
    </source>
</evidence>
<dbReference type="InterPro" id="IPR012296">
    <property type="entry name" value="Nuclease_put_TT1808"/>
</dbReference>
<dbReference type="PANTHER" id="PTHR35400">
    <property type="entry name" value="SLR1083 PROTEIN"/>
    <property type="match status" value="1"/>
</dbReference>
<proteinExistence type="predicted"/>
<dbReference type="InterPro" id="IPR011335">
    <property type="entry name" value="Restrct_endonuc-II-like"/>
</dbReference>
<reference evidence="3 4" key="1">
    <citation type="journal article" date="2020" name="Syst. Appl. Microbiol.">
        <title>Alienimonas chondri sp. nov., a novel planctomycete isolated from the biofilm of the red alga Chondrus crispus.</title>
        <authorList>
            <person name="Vitorino I."/>
            <person name="Albuquerque L."/>
            <person name="Wiegand S."/>
            <person name="Kallscheuer N."/>
            <person name="da Costa M.S."/>
            <person name="Lobo-da-Cunha A."/>
            <person name="Jogler C."/>
            <person name="Lage O.M."/>
        </authorList>
    </citation>
    <scope>NUCLEOTIDE SEQUENCE [LARGE SCALE GENOMIC DNA]</scope>
    <source>
        <strain evidence="3 4">LzC2</strain>
    </source>
</reference>
<name>A0ABX1VHF1_9PLAN</name>
<protein>
    <recommendedName>
        <fullName evidence="2">Putative restriction endonuclease domain-containing protein</fullName>
    </recommendedName>
</protein>
<dbReference type="Pfam" id="PF05685">
    <property type="entry name" value="Uma2"/>
    <property type="match status" value="1"/>
</dbReference>
<dbReference type="RefSeq" id="WP_171189199.1">
    <property type="nucleotide sequence ID" value="NZ_WTPX01000138.1"/>
</dbReference>
<evidence type="ECO:0000259" key="2">
    <source>
        <dbReference type="Pfam" id="PF05685"/>
    </source>
</evidence>
<dbReference type="Proteomes" id="UP000609651">
    <property type="component" value="Unassembled WGS sequence"/>
</dbReference>
<dbReference type="InterPro" id="IPR008538">
    <property type="entry name" value="Uma2"/>
</dbReference>
<evidence type="ECO:0000313" key="4">
    <source>
        <dbReference type="Proteomes" id="UP000609651"/>
    </source>
</evidence>
<dbReference type="Gene3D" id="3.90.1570.10">
    <property type="entry name" value="tt1808, chain A"/>
    <property type="match status" value="1"/>
</dbReference>
<feature type="compositionally biased region" description="Low complexity" evidence="1">
    <location>
        <begin position="7"/>
        <end position="29"/>
    </location>
</feature>
<evidence type="ECO:0000313" key="3">
    <source>
        <dbReference type="EMBL" id="NNJ27300.1"/>
    </source>
</evidence>